<keyword evidence="2" id="KW-1277">Toxin-antitoxin system</keyword>
<evidence type="ECO:0000256" key="4">
    <source>
        <dbReference type="ARBA" id="ARBA00022741"/>
    </source>
</evidence>
<reference evidence="6" key="1">
    <citation type="journal article" date="2014" name="Front. Microbiol.">
        <title>High frequency of phylogenetically diverse reductive dehalogenase-homologous genes in deep subseafloor sedimentary metagenomes.</title>
        <authorList>
            <person name="Kawai M."/>
            <person name="Futagami T."/>
            <person name="Toyoda A."/>
            <person name="Takaki Y."/>
            <person name="Nishi S."/>
            <person name="Hori S."/>
            <person name="Arai W."/>
            <person name="Tsubouchi T."/>
            <person name="Morono Y."/>
            <person name="Uchiyama I."/>
            <person name="Ito T."/>
            <person name="Fujiyama A."/>
            <person name="Inagaki F."/>
            <person name="Takami H."/>
        </authorList>
    </citation>
    <scope>NUCLEOTIDE SEQUENCE</scope>
    <source>
        <strain evidence="6">Expedition CK06-06</strain>
    </source>
</reference>
<evidence type="ECO:0000313" key="6">
    <source>
        <dbReference type="EMBL" id="GAG12859.1"/>
    </source>
</evidence>
<keyword evidence="5" id="KW-0378">Hydrolase</keyword>
<dbReference type="AlphaFoldDB" id="X0V3Y6"/>
<dbReference type="EMBL" id="BARS01022281">
    <property type="protein sequence ID" value="GAG12859.1"/>
    <property type="molecule type" value="Genomic_DNA"/>
</dbReference>
<dbReference type="InterPro" id="IPR051813">
    <property type="entry name" value="HepT_RNase_toxin"/>
</dbReference>
<dbReference type="GO" id="GO:0016787">
    <property type="term" value="F:hydrolase activity"/>
    <property type="evidence" value="ECO:0007669"/>
    <property type="project" value="UniProtKB-KW"/>
</dbReference>
<sequence>MWRDDAYLLDMLLAARKVREFTKNATWEQFETDDLTQNAVMRQIQIIGEAARKVSAQYQQEHPEIS</sequence>
<dbReference type="InterPro" id="IPR008201">
    <property type="entry name" value="HepT-like"/>
</dbReference>
<dbReference type="GO" id="GO:0000166">
    <property type="term" value="F:nucleotide binding"/>
    <property type="evidence" value="ECO:0007669"/>
    <property type="project" value="UniProtKB-KW"/>
</dbReference>
<gene>
    <name evidence="6" type="ORF">S01H1_35649</name>
</gene>
<name>X0V3Y6_9ZZZZ</name>
<dbReference type="Pfam" id="PF01934">
    <property type="entry name" value="HepT-like"/>
    <property type="match status" value="1"/>
</dbReference>
<organism evidence="6">
    <name type="scientific">marine sediment metagenome</name>
    <dbReference type="NCBI Taxonomy" id="412755"/>
    <lineage>
        <taxon>unclassified sequences</taxon>
        <taxon>metagenomes</taxon>
        <taxon>ecological metagenomes</taxon>
    </lineage>
</organism>
<comment type="caution">
    <text evidence="6">The sequence shown here is derived from an EMBL/GenBank/DDBJ whole genome shotgun (WGS) entry which is preliminary data.</text>
</comment>
<dbReference type="GO" id="GO:0004540">
    <property type="term" value="F:RNA nuclease activity"/>
    <property type="evidence" value="ECO:0007669"/>
    <property type="project" value="InterPro"/>
</dbReference>
<evidence type="ECO:0000256" key="1">
    <source>
        <dbReference type="ARBA" id="ARBA00022553"/>
    </source>
</evidence>
<keyword evidence="1" id="KW-0597">Phosphoprotein</keyword>
<dbReference type="PANTHER" id="PTHR34139">
    <property type="entry name" value="UPF0331 PROTEIN MJ0127"/>
    <property type="match status" value="1"/>
</dbReference>
<dbReference type="PANTHER" id="PTHR34139:SF1">
    <property type="entry name" value="RNASE MJ1380-RELATED"/>
    <property type="match status" value="1"/>
</dbReference>
<evidence type="ECO:0000256" key="2">
    <source>
        <dbReference type="ARBA" id="ARBA00022649"/>
    </source>
</evidence>
<keyword evidence="4" id="KW-0547">Nucleotide-binding</keyword>
<keyword evidence="3" id="KW-0540">Nuclease</keyword>
<evidence type="ECO:0000256" key="5">
    <source>
        <dbReference type="ARBA" id="ARBA00022801"/>
    </source>
</evidence>
<accession>X0V3Y6</accession>
<evidence type="ECO:0000256" key="3">
    <source>
        <dbReference type="ARBA" id="ARBA00022722"/>
    </source>
</evidence>
<protein>
    <submittedName>
        <fullName evidence="6">Uncharacterized protein</fullName>
    </submittedName>
</protein>
<proteinExistence type="predicted"/>
<dbReference type="GO" id="GO:0110001">
    <property type="term" value="C:toxin-antitoxin complex"/>
    <property type="evidence" value="ECO:0007669"/>
    <property type="project" value="InterPro"/>
</dbReference>